<dbReference type="Pfam" id="PF13524">
    <property type="entry name" value="Glyco_trans_1_2"/>
    <property type="match status" value="1"/>
</dbReference>
<accession>A0A6M3JPT2</accession>
<sequence length="311" mass="36196">MSKFKRLNIISPISRGWSTAILIERAGNQFGLDTQIFYYSRDITTKGVFPVLGAIRGRKAITLLLKGDGLSDSYLKQLPKPLICWNFDFEREPDYLFVRDTFDLYLTICPFFATAQSNIRWLPQGTDPSIFFPVKEQKKLYDISFIGSPKAPRRKILEFLQDKSPFLKIKIWGEGWGTELIKPAYYKNFNLAVAQSKICLAINRYDDIPCYESTFSQRLYMLAACGAFIFAENIPGLNEFFKINPPEEAEVITWDNLKELTTLIQHLQPNLQNDQQEAFREKMGKRARKRILKEHTYAHRLEQIIKWAKEL</sequence>
<dbReference type="AlphaFoldDB" id="A0A6M3JPT2"/>
<feature type="domain" description="Spore protein YkvP/CgeB glycosyl transferase-like" evidence="1">
    <location>
        <begin position="153"/>
        <end position="305"/>
    </location>
</feature>
<evidence type="ECO:0000313" key="2">
    <source>
        <dbReference type="EMBL" id="QJA70827.1"/>
    </source>
</evidence>
<dbReference type="InterPro" id="IPR055259">
    <property type="entry name" value="YkvP/CgeB_Glyco_trans-like"/>
</dbReference>
<name>A0A6M3JPT2_9ZZZZ</name>
<organism evidence="2">
    <name type="scientific">viral metagenome</name>
    <dbReference type="NCBI Taxonomy" id="1070528"/>
    <lineage>
        <taxon>unclassified sequences</taxon>
        <taxon>metagenomes</taxon>
        <taxon>organismal metagenomes</taxon>
    </lineage>
</organism>
<evidence type="ECO:0000259" key="1">
    <source>
        <dbReference type="Pfam" id="PF13524"/>
    </source>
</evidence>
<reference evidence="2" key="1">
    <citation type="submission" date="2020-03" db="EMBL/GenBank/DDBJ databases">
        <title>The deep terrestrial virosphere.</title>
        <authorList>
            <person name="Holmfeldt K."/>
            <person name="Nilsson E."/>
            <person name="Simone D."/>
            <person name="Lopez-Fernandez M."/>
            <person name="Wu X."/>
            <person name="de Brujin I."/>
            <person name="Lundin D."/>
            <person name="Andersson A."/>
            <person name="Bertilsson S."/>
            <person name="Dopson M."/>
        </authorList>
    </citation>
    <scope>NUCLEOTIDE SEQUENCE</scope>
    <source>
        <strain evidence="2">MM415A03545</strain>
    </source>
</reference>
<keyword evidence="2" id="KW-0808">Transferase</keyword>
<gene>
    <name evidence="2" type="ORF">MM415A03545_0002</name>
</gene>
<protein>
    <submittedName>
        <fullName evidence="2">Putative glycosyltransferase</fullName>
    </submittedName>
</protein>
<proteinExistence type="predicted"/>
<dbReference type="GO" id="GO:0016740">
    <property type="term" value="F:transferase activity"/>
    <property type="evidence" value="ECO:0007669"/>
    <property type="project" value="UniProtKB-KW"/>
</dbReference>
<dbReference type="EMBL" id="MT141824">
    <property type="protein sequence ID" value="QJA70827.1"/>
    <property type="molecule type" value="Genomic_DNA"/>
</dbReference>